<proteinExistence type="predicted"/>
<protein>
    <submittedName>
        <fullName evidence="1">Uncharacterized protein</fullName>
    </submittedName>
</protein>
<comment type="caution">
    <text evidence="1">The sequence shown here is derived from an EMBL/GenBank/DDBJ whole genome shotgun (WGS) entry which is preliminary data.</text>
</comment>
<dbReference type="AlphaFoldDB" id="A0A9P6BXT2"/>
<evidence type="ECO:0000313" key="1">
    <source>
        <dbReference type="EMBL" id="KAF9444366.1"/>
    </source>
</evidence>
<organism evidence="1 2">
    <name type="scientific">Macrolepiota fuliginosa MF-IS2</name>
    <dbReference type="NCBI Taxonomy" id="1400762"/>
    <lineage>
        <taxon>Eukaryota</taxon>
        <taxon>Fungi</taxon>
        <taxon>Dikarya</taxon>
        <taxon>Basidiomycota</taxon>
        <taxon>Agaricomycotina</taxon>
        <taxon>Agaricomycetes</taxon>
        <taxon>Agaricomycetidae</taxon>
        <taxon>Agaricales</taxon>
        <taxon>Agaricineae</taxon>
        <taxon>Agaricaceae</taxon>
        <taxon>Macrolepiota</taxon>
    </lineage>
</organism>
<dbReference type="EMBL" id="MU151382">
    <property type="protein sequence ID" value="KAF9444366.1"/>
    <property type="molecule type" value="Genomic_DNA"/>
</dbReference>
<name>A0A9P6BXT2_9AGAR</name>
<evidence type="ECO:0000313" key="2">
    <source>
        <dbReference type="Proteomes" id="UP000807342"/>
    </source>
</evidence>
<reference evidence="1" key="1">
    <citation type="submission" date="2020-11" db="EMBL/GenBank/DDBJ databases">
        <authorList>
            <consortium name="DOE Joint Genome Institute"/>
            <person name="Ahrendt S."/>
            <person name="Riley R."/>
            <person name="Andreopoulos W."/>
            <person name="Labutti K."/>
            <person name="Pangilinan J."/>
            <person name="Ruiz-Duenas F.J."/>
            <person name="Barrasa J.M."/>
            <person name="Sanchez-Garcia M."/>
            <person name="Camarero S."/>
            <person name="Miyauchi S."/>
            <person name="Serrano A."/>
            <person name="Linde D."/>
            <person name="Babiker R."/>
            <person name="Drula E."/>
            <person name="Ayuso-Fernandez I."/>
            <person name="Pacheco R."/>
            <person name="Padilla G."/>
            <person name="Ferreira P."/>
            <person name="Barriuso J."/>
            <person name="Kellner H."/>
            <person name="Castanera R."/>
            <person name="Alfaro M."/>
            <person name="Ramirez L."/>
            <person name="Pisabarro A.G."/>
            <person name="Kuo A."/>
            <person name="Tritt A."/>
            <person name="Lipzen A."/>
            <person name="He G."/>
            <person name="Yan M."/>
            <person name="Ng V."/>
            <person name="Cullen D."/>
            <person name="Martin F."/>
            <person name="Rosso M.-N."/>
            <person name="Henrissat B."/>
            <person name="Hibbett D."/>
            <person name="Martinez A.T."/>
            <person name="Grigoriev I.V."/>
        </authorList>
    </citation>
    <scope>NUCLEOTIDE SEQUENCE</scope>
    <source>
        <strain evidence="1">MF-IS2</strain>
    </source>
</reference>
<keyword evidence="2" id="KW-1185">Reference proteome</keyword>
<dbReference type="OrthoDB" id="3049728at2759"/>
<accession>A0A9P6BXT2</accession>
<sequence>MDITFSTPYRELSIGESSFEFAKNHDILPSILRDERKKINIETRRSTTPEKRVILVQGPC</sequence>
<dbReference type="Proteomes" id="UP000807342">
    <property type="component" value="Unassembled WGS sequence"/>
</dbReference>
<gene>
    <name evidence="1" type="ORF">P691DRAFT_348878</name>
</gene>